<accession>A0ACD5VMW9</accession>
<dbReference type="EnsemblPlants" id="AVESA.00010b.r2.3CG0487320.1">
    <property type="protein sequence ID" value="AVESA.00010b.r2.3CG0487320.1.CDS"/>
    <property type="gene ID" value="AVESA.00010b.r2.3CG0487320"/>
</dbReference>
<sequence>MWTTRLGKQALLPRPAPRRPRCKRVPPAVLRRSRRVAGRFAPGTPVSQQQKALMVQLGIAREGEVIGEEALQAYLKFFEEPLTQEDLSACLALFGWTPEALSFEDDGVEAVAV</sequence>
<evidence type="ECO:0000313" key="1">
    <source>
        <dbReference type="EnsemblPlants" id="AVESA.00010b.r2.3CG0487320.1.CDS"/>
    </source>
</evidence>
<reference evidence="1" key="2">
    <citation type="submission" date="2025-09" db="UniProtKB">
        <authorList>
            <consortium name="EnsemblPlants"/>
        </authorList>
    </citation>
    <scope>IDENTIFICATION</scope>
</reference>
<protein>
    <submittedName>
        <fullName evidence="1">Uncharacterized protein</fullName>
    </submittedName>
</protein>
<name>A0ACD5VMW9_AVESA</name>
<dbReference type="Proteomes" id="UP001732700">
    <property type="component" value="Chromosome 3C"/>
</dbReference>
<keyword evidence="2" id="KW-1185">Reference proteome</keyword>
<evidence type="ECO:0000313" key="2">
    <source>
        <dbReference type="Proteomes" id="UP001732700"/>
    </source>
</evidence>
<organism evidence="1 2">
    <name type="scientific">Avena sativa</name>
    <name type="common">Oat</name>
    <dbReference type="NCBI Taxonomy" id="4498"/>
    <lineage>
        <taxon>Eukaryota</taxon>
        <taxon>Viridiplantae</taxon>
        <taxon>Streptophyta</taxon>
        <taxon>Embryophyta</taxon>
        <taxon>Tracheophyta</taxon>
        <taxon>Spermatophyta</taxon>
        <taxon>Magnoliopsida</taxon>
        <taxon>Liliopsida</taxon>
        <taxon>Poales</taxon>
        <taxon>Poaceae</taxon>
        <taxon>BOP clade</taxon>
        <taxon>Pooideae</taxon>
        <taxon>Poodae</taxon>
        <taxon>Poeae</taxon>
        <taxon>Poeae Chloroplast Group 1 (Aveneae type)</taxon>
        <taxon>Aveninae</taxon>
        <taxon>Avena</taxon>
    </lineage>
</organism>
<proteinExistence type="predicted"/>
<reference evidence="1" key="1">
    <citation type="submission" date="2021-05" db="EMBL/GenBank/DDBJ databases">
        <authorList>
            <person name="Scholz U."/>
            <person name="Mascher M."/>
            <person name="Fiebig A."/>
        </authorList>
    </citation>
    <scope>NUCLEOTIDE SEQUENCE [LARGE SCALE GENOMIC DNA]</scope>
</reference>